<dbReference type="Proteomes" id="UP001432322">
    <property type="component" value="Unassembled WGS sequence"/>
</dbReference>
<feature type="coiled-coil region" evidence="1">
    <location>
        <begin position="35"/>
        <end position="69"/>
    </location>
</feature>
<evidence type="ECO:0000313" key="3">
    <source>
        <dbReference type="EMBL" id="GMT15406.1"/>
    </source>
</evidence>
<name>A0AAV5V6Z7_9BILA</name>
<reference evidence="3" key="1">
    <citation type="submission" date="2023-10" db="EMBL/GenBank/DDBJ databases">
        <title>Genome assembly of Pristionchus species.</title>
        <authorList>
            <person name="Yoshida K."/>
            <person name="Sommer R.J."/>
        </authorList>
    </citation>
    <scope>NUCLEOTIDE SEQUENCE</scope>
    <source>
        <strain evidence="3">RS5133</strain>
    </source>
</reference>
<evidence type="ECO:0000313" key="4">
    <source>
        <dbReference type="Proteomes" id="UP001432322"/>
    </source>
</evidence>
<dbReference type="AlphaFoldDB" id="A0AAV5V6Z7"/>
<gene>
    <name evidence="3" type="ORF">PFISCL1PPCAC_6703</name>
</gene>
<feature type="compositionally biased region" description="Basic and acidic residues" evidence="2">
    <location>
        <begin position="246"/>
        <end position="263"/>
    </location>
</feature>
<accession>A0AAV5V6Z7</accession>
<dbReference type="EMBL" id="BTSY01000002">
    <property type="protein sequence ID" value="GMT15406.1"/>
    <property type="molecule type" value="Genomic_DNA"/>
</dbReference>
<keyword evidence="1" id="KW-0175">Coiled coil</keyword>
<sequence length="369" mass="41006">MAGPAAAVFVAAKSSRGGSVDHEQKYEMDRMRRQVAIEKEQRIAGEEKIKELEKTLHRLKEERARDRSEVYDVKKRLVDAELSAMKWKTTSEEMEKKKTIESPLASRDQSIVDTYRRCKEENRELKKEVAELSEKIFAAERLAASRMKTEKTRGTLEAANLRLTEEIRGLTAKVMEAEQKVSENEELQADLKLLKGEVETLNRMNFQLSTQLAEAERAATAANEDAAAANDAAETASKAAAAAEANADRARKEAEKERKKEEVASAAAAKYKLAAEEAGRAAEAARTAMELAVPSVSAPFAAAPRTANNSAMIVENMNLRATADQLRVDRDYWKREHAQAAKDCARYKEREQRYKGRGTSCAAGPPMDP</sequence>
<comment type="caution">
    <text evidence="3">The sequence shown here is derived from an EMBL/GenBank/DDBJ whole genome shotgun (WGS) entry which is preliminary data.</text>
</comment>
<feature type="region of interest" description="Disordered" evidence="2">
    <location>
        <begin position="239"/>
        <end position="263"/>
    </location>
</feature>
<keyword evidence="4" id="KW-1185">Reference proteome</keyword>
<evidence type="ECO:0000256" key="2">
    <source>
        <dbReference type="SAM" id="MobiDB-lite"/>
    </source>
</evidence>
<organism evidence="3 4">
    <name type="scientific">Pristionchus fissidentatus</name>
    <dbReference type="NCBI Taxonomy" id="1538716"/>
    <lineage>
        <taxon>Eukaryota</taxon>
        <taxon>Metazoa</taxon>
        <taxon>Ecdysozoa</taxon>
        <taxon>Nematoda</taxon>
        <taxon>Chromadorea</taxon>
        <taxon>Rhabditida</taxon>
        <taxon>Rhabditina</taxon>
        <taxon>Diplogasteromorpha</taxon>
        <taxon>Diplogasteroidea</taxon>
        <taxon>Neodiplogasteridae</taxon>
        <taxon>Pristionchus</taxon>
    </lineage>
</organism>
<proteinExistence type="predicted"/>
<evidence type="ECO:0000256" key="1">
    <source>
        <dbReference type="SAM" id="Coils"/>
    </source>
</evidence>
<protein>
    <submittedName>
        <fullName evidence="3">Uncharacterized protein</fullName>
    </submittedName>
</protein>